<dbReference type="GO" id="GO:0005524">
    <property type="term" value="F:ATP binding"/>
    <property type="evidence" value="ECO:0007669"/>
    <property type="project" value="UniProtKB-KW"/>
</dbReference>
<evidence type="ECO:0000256" key="7">
    <source>
        <dbReference type="ARBA" id="ARBA00022842"/>
    </source>
</evidence>
<dbReference type="GO" id="GO:0046872">
    <property type="term" value="F:metal ion binding"/>
    <property type="evidence" value="ECO:0007669"/>
    <property type="project" value="UniProtKB-KW"/>
</dbReference>
<evidence type="ECO:0000256" key="2">
    <source>
        <dbReference type="ARBA" id="ARBA00022679"/>
    </source>
</evidence>
<dbReference type="PANTHER" id="PTHR33571">
    <property type="entry name" value="SSL8005 PROTEIN"/>
    <property type="match status" value="1"/>
</dbReference>
<name>A0A1W1C3V9_9ZZZZ</name>
<accession>A0A1W1C3V9</accession>
<evidence type="ECO:0000256" key="4">
    <source>
        <dbReference type="ARBA" id="ARBA00022723"/>
    </source>
</evidence>
<evidence type="ECO:0000259" key="8">
    <source>
        <dbReference type="Pfam" id="PF18765"/>
    </source>
</evidence>
<dbReference type="InterPro" id="IPR041633">
    <property type="entry name" value="Polbeta"/>
</dbReference>
<keyword evidence="6" id="KW-0067">ATP-binding</keyword>
<evidence type="ECO:0000256" key="3">
    <source>
        <dbReference type="ARBA" id="ARBA00022695"/>
    </source>
</evidence>
<dbReference type="CDD" id="cd05403">
    <property type="entry name" value="NT_KNTase_like"/>
    <property type="match status" value="1"/>
</dbReference>
<keyword evidence="2 9" id="KW-0808">Transferase</keyword>
<feature type="domain" description="Polymerase beta nucleotidyltransferase" evidence="8">
    <location>
        <begin position="13"/>
        <end position="95"/>
    </location>
</feature>
<dbReference type="Gene3D" id="3.30.460.10">
    <property type="entry name" value="Beta Polymerase, domain 2"/>
    <property type="match status" value="1"/>
</dbReference>
<keyword evidence="3" id="KW-0548">Nucleotidyltransferase</keyword>
<dbReference type="SUPFAM" id="SSF81301">
    <property type="entry name" value="Nucleotidyltransferase"/>
    <property type="match status" value="1"/>
</dbReference>
<dbReference type="GO" id="GO:0016779">
    <property type="term" value="F:nucleotidyltransferase activity"/>
    <property type="evidence" value="ECO:0007669"/>
    <property type="project" value="UniProtKB-KW"/>
</dbReference>
<reference evidence="9" key="1">
    <citation type="submission" date="2016-10" db="EMBL/GenBank/DDBJ databases">
        <authorList>
            <person name="de Groot N.N."/>
        </authorList>
    </citation>
    <scope>NUCLEOTIDE SEQUENCE</scope>
</reference>
<dbReference type="AlphaFoldDB" id="A0A1W1C3V9"/>
<dbReference type="Pfam" id="PF18765">
    <property type="entry name" value="Polbeta"/>
    <property type="match status" value="1"/>
</dbReference>
<proteinExistence type="predicted"/>
<evidence type="ECO:0000256" key="5">
    <source>
        <dbReference type="ARBA" id="ARBA00022741"/>
    </source>
</evidence>
<organism evidence="9">
    <name type="scientific">hydrothermal vent metagenome</name>
    <dbReference type="NCBI Taxonomy" id="652676"/>
    <lineage>
        <taxon>unclassified sequences</taxon>
        <taxon>metagenomes</taxon>
        <taxon>ecological metagenomes</taxon>
    </lineage>
</organism>
<gene>
    <name evidence="9" type="ORF">MNB_SM-7-754</name>
</gene>
<dbReference type="InterPro" id="IPR043519">
    <property type="entry name" value="NT_sf"/>
</dbReference>
<keyword evidence="4" id="KW-0479">Metal-binding</keyword>
<evidence type="ECO:0000256" key="6">
    <source>
        <dbReference type="ARBA" id="ARBA00022840"/>
    </source>
</evidence>
<protein>
    <submittedName>
        <fullName evidence="9">Nucleotidyltransferase</fullName>
    </submittedName>
</protein>
<dbReference type="PANTHER" id="PTHR33571:SF14">
    <property type="entry name" value="PROTEIN ADENYLYLTRANSFERASE MJ0435-RELATED"/>
    <property type="match status" value="1"/>
</dbReference>
<dbReference type="EMBL" id="FPHB01000048">
    <property type="protein sequence ID" value="SFV60435.1"/>
    <property type="molecule type" value="Genomic_DNA"/>
</dbReference>
<comment type="cofactor">
    <cofactor evidence="1">
        <name>Mg(2+)</name>
        <dbReference type="ChEBI" id="CHEBI:18420"/>
    </cofactor>
</comment>
<keyword evidence="5" id="KW-0547">Nucleotide-binding</keyword>
<dbReference type="InterPro" id="IPR052038">
    <property type="entry name" value="Type-VII_TA_antitoxin"/>
</dbReference>
<keyword evidence="7" id="KW-0460">Magnesium</keyword>
<evidence type="ECO:0000256" key="1">
    <source>
        <dbReference type="ARBA" id="ARBA00001946"/>
    </source>
</evidence>
<sequence length="96" mass="11273">MYLQDLKNSIASLKPYIQKKYNVGKIYIFGSYAREEQNEQSDIDILIDFDKTPDLLTFIELEEFLSNRLHKSVDLVPKRKLKPQLRDTILKEAIAI</sequence>
<evidence type="ECO:0000313" key="9">
    <source>
        <dbReference type="EMBL" id="SFV60435.1"/>
    </source>
</evidence>